<evidence type="ECO:0000313" key="2">
    <source>
        <dbReference type="Proteomes" id="UP000264353"/>
    </source>
</evidence>
<dbReference type="Proteomes" id="UP000264353">
    <property type="component" value="Chromosome A8"/>
</dbReference>
<dbReference type="AlphaFoldDB" id="A0A397YE53"/>
<proteinExistence type="predicted"/>
<gene>
    <name evidence="1" type="ORF">BRARA_H01844</name>
</gene>
<reference evidence="1 2" key="1">
    <citation type="submission" date="2018-06" db="EMBL/GenBank/DDBJ databases">
        <title>WGS assembly of Brassica rapa FPsc.</title>
        <authorList>
            <person name="Bowman J."/>
            <person name="Kohchi T."/>
            <person name="Yamato K."/>
            <person name="Jenkins J."/>
            <person name="Shu S."/>
            <person name="Ishizaki K."/>
            <person name="Yamaoka S."/>
            <person name="Nishihama R."/>
            <person name="Nakamura Y."/>
            <person name="Berger F."/>
            <person name="Adam C."/>
            <person name="Aki S."/>
            <person name="Althoff F."/>
            <person name="Araki T."/>
            <person name="Arteaga-Vazquez M."/>
            <person name="Balasubrmanian S."/>
            <person name="Bauer D."/>
            <person name="Boehm C."/>
            <person name="Briginshaw L."/>
            <person name="Caballero-Perez J."/>
            <person name="Catarino B."/>
            <person name="Chen F."/>
            <person name="Chiyoda S."/>
            <person name="Chovatia M."/>
            <person name="Davies K."/>
            <person name="Delmans M."/>
            <person name="Demura T."/>
            <person name="Dierschke T."/>
            <person name="Dolan L."/>
            <person name="Dorantes-Acosta A."/>
            <person name="Eklund D."/>
            <person name="Florent S."/>
            <person name="Flores-Sandoval E."/>
            <person name="Fujiyama A."/>
            <person name="Fukuzawa H."/>
            <person name="Galik B."/>
            <person name="Grimanelli D."/>
            <person name="Grimwood J."/>
            <person name="Grossniklaus U."/>
            <person name="Hamada T."/>
            <person name="Haseloff J."/>
            <person name="Hetherington A."/>
            <person name="Higo A."/>
            <person name="Hirakawa Y."/>
            <person name="Hundley H."/>
            <person name="Ikeda Y."/>
            <person name="Inoue K."/>
            <person name="Inoue S."/>
            <person name="Ishida S."/>
            <person name="Jia Q."/>
            <person name="Kakita M."/>
            <person name="Kanazawa T."/>
            <person name="Kawai Y."/>
            <person name="Kawashima T."/>
            <person name="Kennedy M."/>
            <person name="Kinose K."/>
            <person name="Kinoshita T."/>
            <person name="Kohara Y."/>
            <person name="Koide E."/>
            <person name="Komatsu K."/>
            <person name="Kopischke S."/>
            <person name="Kubo M."/>
            <person name="Kyozuka J."/>
            <person name="Lagercrantz U."/>
            <person name="Lin S."/>
            <person name="Lindquist E."/>
            <person name="Lipzen A."/>
            <person name="Lu C."/>
            <person name="Luna E."/>
            <person name="Martienssen R."/>
            <person name="Minamino N."/>
            <person name="Mizutani M."/>
            <person name="Mizutani M."/>
            <person name="Mochizuki N."/>
            <person name="Monte I."/>
            <person name="Mosher R."/>
            <person name="Nagasaki H."/>
            <person name="Nakagami H."/>
            <person name="Naramoto S."/>
            <person name="Nishitani K."/>
            <person name="Ohtani M."/>
            <person name="Okamoto T."/>
            <person name="Okumura M."/>
            <person name="Phillips J."/>
            <person name="Pollak B."/>
            <person name="Reinders A."/>
            <person name="Roevekamp M."/>
            <person name="Sano R."/>
            <person name="Sawa S."/>
            <person name="Schmid M."/>
            <person name="Shirakawa M."/>
            <person name="Solano R."/>
            <person name="Spunde A."/>
            <person name="Suetsugu N."/>
            <person name="Sugano S."/>
            <person name="Sugiyama A."/>
            <person name="Sun R."/>
            <person name="Suzuki Y."/>
            <person name="Takenaka M."/>
            <person name="Takezawa D."/>
            <person name="Tomogane H."/>
            <person name="Tsuzuki M."/>
            <person name="Ueda T."/>
            <person name="Umeda M."/>
            <person name="Ward J."/>
            <person name="Watanabe Y."/>
            <person name="Yazaki K."/>
            <person name="Yokoyama R."/>
            <person name="Yoshitake Y."/>
            <person name="Yotsui I."/>
            <person name="Zachgo S."/>
            <person name="Schmutz J."/>
        </authorList>
    </citation>
    <scope>NUCLEOTIDE SEQUENCE [LARGE SCALE GENOMIC DNA]</scope>
    <source>
        <strain evidence="2">cv. B-3</strain>
    </source>
</reference>
<name>A0A397YE53_BRACM</name>
<dbReference type="EMBL" id="CM010635">
    <property type="protein sequence ID" value="RID51158.1"/>
    <property type="molecule type" value="Genomic_DNA"/>
</dbReference>
<accession>A0A397YE53</accession>
<organism evidence="1 2">
    <name type="scientific">Brassica campestris</name>
    <name type="common">Field mustard</name>
    <dbReference type="NCBI Taxonomy" id="3711"/>
    <lineage>
        <taxon>Eukaryota</taxon>
        <taxon>Viridiplantae</taxon>
        <taxon>Streptophyta</taxon>
        <taxon>Embryophyta</taxon>
        <taxon>Tracheophyta</taxon>
        <taxon>Spermatophyta</taxon>
        <taxon>Magnoliopsida</taxon>
        <taxon>eudicotyledons</taxon>
        <taxon>Gunneridae</taxon>
        <taxon>Pentapetalae</taxon>
        <taxon>rosids</taxon>
        <taxon>malvids</taxon>
        <taxon>Brassicales</taxon>
        <taxon>Brassicaceae</taxon>
        <taxon>Brassiceae</taxon>
        <taxon>Brassica</taxon>
    </lineage>
</organism>
<sequence>MQQSSVFLVPPVLYFSTAYGHTTEQPGSVPQSHFTDSAALQIYRVASLLLNFQILLGLTGMITKRTRTVCFCFCLSPQLDQATAIVAELCDICREVCRINPVFGRVDNFSKDFKMLVKASGVHAYMETSMDSLKKIALFLYPRLL</sequence>
<protein>
    <submittedName>
        <fullName evidence="1">Uncharacterized protein</fullName>
    </submittedName>
</protein>
<evidence type="ECO:0000313" key="1">
    <source>
        <dbReference type="EMBL" id="RID51158.1"/>
    </source>
</evidence>